<feature type="compositionally biased region" description="Acidic residues" evidence="1">
    <location>
        <begin position="1"/>
        <end position="12"/>
    </location>
</feature>
<protein>
    <submittedName>
        <fullName evidence="3">Cilia- and flagella-associated protein 251-like</fullName>
    </submittedName>
</protein>
<name>A0A8N1S2Q1_9HYME</name>
<sequence length="93" mass="11109">MKKEEEQEDEKEGEEKEEHVEERETEIEKEIREISPGNFLSPILHVRGRRRRQKASYLSEKYHTRTSKSRSVEEAEYLDSSGEFRRGRGARNN</sequence>
<accession>A0A8N1S2Q1</accession>
<dbReference type="Proteomes" id="UP000504615">
    <property type="component" value="Unplaced"/>
</dbReference>
<feature type="region of interest" description="Disordered" evidence="1">
    <location>
        <begin position="1"/>
        <end position="93"/>
    </location>
</feature>
<dbReference type="AlphaFoldDB" id="A0A8N1S2Q1"/>
<dbReference type="GeneID" id="112552255"/>
<dbReference type="RefSeq" id="XP_025072956.1">
    <property type="nucleotide sequence ID" value="XM_025217171.1"/>
</dbReference>
<feature type="compositionally biased region" description="Basic and acidic residues" evidence="1">
    <location>
        <begin position="13"/>
        <end position="33"/>
    </location>
</feature>
<evidence type="ECO:0000313" key="3">
    <source>
        <dbReference type="RefSeq" id="XP_025072956.1"/>
    </source>
</evidence>
<gene>
    <name evidence="3" type="primary">LOC112552255</name>
</gene>
<evidence type="ECO:0000313" key="2">
    <source>
        <dbReference type="Proteomes" id="UP000504615"/>
    </source>
</evidence>
<organism evidence="2 3">
    <name type="scientific">Pogonomyrmex barbatus</name>
    <name type="common">red harvester ant</name>
    <dbReference type="NCBI Taxonomy" id="144034"/>
    <lineage>
        <taxon>Eukaryota</taxon>
        <taxon>Metazoa</taxon>
        <taxon>Ecdysozoa</taxon>
        <taxon>Arthropoda</taxon>
        <taxon>Hexapoda</taxon>
        <taxon>Insecta</taxon>
        <taxon>Pterygota</taxon>
        <taxon>Neoptera</taxon>
        <taxon>Endopterygota</taxon>
        <taxon>Hymenoptera</taxon>
        <taxon>Apocrita</taxon>
        <taxon>Aculeata</taxon>
        <taxon>Formicoidea</taxon>
        <taxon>Formicidae</taxon>
        <taxon>Myrmicinae</taxon>
        <taxon>Pogonomyrmex</taxon>
    </lineage>
</organism>
<keyword evidence="2" id="KW-1185">Reference proteome</keyword>
<proteinExistence type="predicted"/>
<evidence type="ECO:0000256" key="1">
    <source>
        <dbReference type="SAM" id="MobiDB-lite"/>
    </source>
</evidence>
<reference evidence="3" key="1">
    <citation type="submission" date="2025-08" db="UniProtKB">
        <authorList>
            <consortium name="RefSeq"/>
        </authorList>
    </citation>
    <scope>IDENTIFICATION</scope>
</reference>